<proteinExistence type="predicted"/>
<feature type="domain" description="SGNH hydrolase-type esterase" evidence="2">
    <location>
        <begin position="64"/>
        <end position="251"/>
    </location>
</feature>
<accession>A0A512AJZ3</accession>
<keyword evidence="1" id="KW-0732">Signal</keyword>
<organism evidence="3 4">
    <name type="scientific">Novosphingobium sediminis</name>
    <dbReference type="NCBI Taxonomy" id="707214"/>
    <lineage>
        <taxon>Bacteria</taxon>
        <taxon>Pseudomonadati</taxon>
        <taxon>Pseudomonadota</taxon>
        <taxon>Alphaproteobacteria</taxon>
        <taxon>Sphingomonadales</taxon>
        <taxon>Sphingomonadaceae</taxon>
        <taxon>Novosphingobium</taxon>
    </lineage>
</organism>
<comment type="caution">
    <text evidence="3">The sequence shown here is derived from an EMBL/GenBank/DDBJ whole genome shotgun (WGS) entry which is preliminary data.</text>
</comment>
<name>A0A512AJZ3_9SPHN</name>
<dbReference type="EMBL" id="BJYR01000012">
    <property type="protein sequence ID" value="GEN99976.1"/>
    <property type="molecule type" value="Genomic_DNA"/>
</dbReference>
<evidence type="ECO:0000313" key="3">
    <source>
        <dbReference type="EMBL" id="GEN99976.1"/>
    </source>
</evidence>
<dbReference type="Gene3D" id="3.40.50.1110">
    <property type="entry name" value="SGNH hydrolase"/>
    <property type="match status" value="1"/>
</dbReference>
<dbReference type="GO" id="GO:0004622">
    <property type="term" value="F:phosphatidylcholine lysophospholipase activity"/>
    <property type="evidence" value="ECO:0007669"/>
    <property type="project" value="TreeGrafter"/>
</dbReference>
<dbReference type="Proteomes" id="UP000321464">
    <property type="component" value="Unassembled WGS sequence"/>
</dbReference>
<reference evidence="3 4" key="1">
    <citation type="submission" date="2019-07" db="EMBL/GenBank/DDBJ databases">
        <title>Whole genome shotgun sequence of Novosphingobium sediminis NBRC 106119.</title>
        <authorList>
            <person name="Hosoyama A."/>
            <person name="Uohara A."/>
            <person name="Ohji S."/>
            <person name="Ichikawa N."/>
        </authorList>
    </citation>
    <scope>NUCLEOTIDE SEQUENCE [LARGE SCALE GENOMIC DNA]</scope>
    <source>
        <strain evidence="3 4">NBRC 106119</strain>
    </source>
</reference>
<dbReference type="Pfam" id="PF13472">
    <property type="entry name" value="Lipase_GDSL_2"/>
    <property type="match status" value="1"/>
</dbReference>
<protein>
    <recommendedName>
        <fullName evidence="2">SGNH hydrolase-type esterase domain-containing protein</fullName>
    </recommendedName>
</protein>
<gene>
    <name evidence="3" type="ORF">NSE01_18090</name>
</gene>
<dbReference type="AlphaFoldDB" id="A0A512AJZ3"/>
<sequence>MKSRLGKIGLAFLMASAAPAIAQDAHRFVAETPTAREDYWQKRAAEIEHQLAGPQSLAPIRLVFVGDSITDFWHLDANPWFPGKYCGQAIWAESFGGKVPALTGLNLGVSGDRIEHVLHRLQPKSEGGEGWLDRPDLQPDTVVLLLGINNSFDSESPATESIYKGVLAVIARLQERKPNARIVLQSLLPTDDPAKNRELVTVVNRQLAAYAAQAKGIRYLDLYSAFVDAEGNQRKDLFNDGLHPSRSGYAVWRDRLVPVLTAPR</sequence>
<feature type="signal peptide" evidence="1">
    <location>
        <begin position="1"/>
        <end position="22"/>
    </location>
</feature>
<dbReference type="PANTHER" id="PTHR30383">
    <property type="entry name" value="THIOESTERASE 1/PROTEASE 1/LYSOPHOSPHOLIPASE L1"/>
    <property type="match status" value="1"/>
</dbReference>
<dbReference type="InterPro" id="IPR036514">
    <property type="entry name" value="SGNH_hydro_sf"/>
</dbReference>
<evidence type="ECO:0000313" key="4">
    <source>
        <dbReference type="Proteomes" id="UP000321464"/>
    </source>
</evidence>
<keyword evidence="4" id="KW-1185">Reference proteome</keyword>
<dbReference type="InterPro" id="IPR051532">
    <property type="entry name" value="Ester_Hydrolysis_Enzymes"/>
</dbReference>
<evidence type="ECO:0000256" key="1">
    <source>
        <dbReference type="SAM" id="SignalP"/>
    </source>
</evidence>
<feature type="chain" id="PRO_5022234575" description="SGNH hydrolase-type esterase domain-containing protein" evidence="1">
    <location>
        <begin position="23"/>
        <end position="264"/>
    </location>
</feature>
<dbReference type="PANTHER" id="PTHR30383:SF5">
    <property type="entry name" value="SGNH HYDROLASE-TYPE ESTERASE DOMAIN-CONTAINING PROTEIN"/>
    <property type="match status" value="1"/>
</dbReference>
<dbReference type="InterPro" id="IPR013830">
    <property type="entry name" value="SGNH_hydro"/>
</dbReference>
<dbReference type="SUPFAM" id="SSF52266">
    <property type="entry name" value="SGNH hydrolase"/>
    <property type="match status" value="1"/>
</dbReference>
<evidence type="ECO:0000259" key="2">
    <source>
        <dbReference type="Pfam" id="PF13472"/>
    </source>
</evidence>